<name>A0A1B6JBZ1_9HEMI</name>
<sequence>PEVEGAADLDYFRAESRWTANALQAMFDEVDTRLGDFIDELKVSNNASSALKKYNETAEAVKDSPCVTTSEEFRTAQDTIESVIATCVDAVPQEDKNKFRSLINESINKTREIDNSFRQNSIVCTSLRLPPPSSCKATEKKLLADIDEIMSCSEVDTFNYHIAVTTENAKDSINACVENGTKDLIIKLETALKSLESCQSRS</sequence>
<protein>
    <recommendedName>
        <fullName evidence="2">Protein TsetseEP domain-containing protein</fullName>
    </recommendedName>
</protein>
<feature type="non-terminal residue" evidence="1">
    <location>
        <position position="1"/>
    </location>
</feature>
<evidence type="ECO:0008006" key="2">
    <source>
        <dbReference type="Google" id="ProtNLM"/>
    </source>
</evidence>
<evidence type="ECO:0000313" key="1">
    <source>
        <dbReference type="EMBL" id="JAS96618.1"/>
    </source>
</evidence>
<dbReference type="AlphaFoldDB" id="A0A1B6JBZ1"/>
<accession>A0A1B6JBZ1</accession>
<reference evidence="1" key="1">
    <citation type="submission" date="2015-11" db="EMBL/GenBank/DDBJ databases">
        <title>De novo transcriptome assembly of four potential Pierce s Disease insect vectors from Arizona vineyards.</title>
        <authorList>
            <person name="Tassone E.E."/>
        </authorList>
    </citation>
    <scope>NUCLEOTIDE SEQUENCE</scope>
</reference>
<organism evidence="1">
    <name type="scientific">Homalodisca liturata</name>
    <dbReference type="NCBI Taxonomy" id="320908"/>
    <lineage>
        <taxon>Eukaryota</taxon>
        <taxon>Metazoa</taxon>
        <taxon>Ecdysozoa</taxon>
        <taxon>Arthropoda</taxon>
        <taxon>Hexapoda</taxon>
        <taxon>Insecta</taxon>
        <taxon>Pterygota</taxon>
        <taxon>Neoptera</taxon>
        <taxon>Paraneoptera</taxon>
        <taxon>Hemiptera</taxon>
        <taxon>Auchenorrhyncha</taxon>
        <taxon>Membracoidea</taxon>
        <taxon>Cicadellidae</taxon>
        <taxon>Cicadellinae</taxon>
        <taxon>Proconiini</taxon>
        <taxon>Homalodisca</taxon>
    </lineage>
</organism>
<proteinExistence type="predicted"/>
<dbReference type="EMBL" id="GECU01011088">
    <property type="protein sequence ID" value="JAS96618.1"/>
    <property type="molecule type" value="Transcribed_RNA"/>
</dbReference>
<gene>
    <name evidence="1" type="ORF">g.16169</name>
</gene>